<name>A0AA35SNB6_GEOBA</name>
<dbReference type="Pfam" id="PF00208">
    <property type="entry name" value="ELFV_dehydrog"/>
    <property type="match status" value="1"/>
</dbReference>
<comment type="caution">
    <text evidence="5">The sequence shown here is derived from an EMBL/GenBank/DDBJ whole genome shotgun (WGS) entry which is preliminary data.</text>
</comment>
<evidence type="ECO:0000259" key="4">
    <source>
        <dbReference type="SMART" id="SM00839"/>
    </source>
</evidence>
<dbReference type="InterPro" id="IPR006097">
    <property type="entry name" value="Glu/Leu/Phe/Val/Trp_DH_dimer"/>
</dbReference>
<dbReference type="AlphaFoldDB" id="A0AA35SNB6"/>
<dbReference type="Proteomes" id="UP001174909">
    <property type="component" value="Unassembled WGS sequence"/>
</dbReference>
<keyword evidence="6" id="KW-1185">Reference proteome</keyword>
<dbReference type="InterPro" id="IPR006096">
    <property type="entry name" value="Glu/Leu/Phe/Val/Trp_DH_C"/>
</dbReference>
<dbReference type="SUPFAM" id="SSF53223">
    <property type="entry name" value="Aminoacid dehydrogenase-like, N-terminal domain"/>
    <property type="match status" value="1"/>
</dbReference>
<dbReference type="GO" id="GO:0006520">
    <property type="term" value="P:amino acid metabolic process"/>
    <property type="evidence" value="ECO:0007669"/>
    <property type="project" value="InterPro"/>
</dbReference>
<evidence type="ECO:0000256" key="2">
    <source>
        <dbReference type="ARBA" id="ARBA00023002"/>
    </source>
</evidence>
<accession>A0AA35SNB6</accession>
<dbReference type="SUPFAM" id="SSF51735">
    <property type="entry name" value="NAD(P)-binding Rossmann-fold domains"/>
    <property type="match status" value="1"/>
</dbReference>
<comment type="similarity">
    <text evidence="1">Belongs to the Glu/Leu/Phe/Val dehydrogenases family.</text>
</comment>
<reference evidence="5" key="1">
    <citation type="submission" date="2023-03" db="EMBL/GenBank/DDBJ databases">
        <authorList>
            <person name="Steffen K."/>
            <person name="Cardenas P."/>
        </authorList>
    </citation>
    <scope>NUCLEOTIDE SEQUENCE</scope>
</reference>
<dbReference type="InterPro" id="IPR016211">
    <property type="entry name" value="Glu/Phe/Leu/Val/Trp_DH_bac/arc"/>
</dbReference>
<organism evidence="5 6">
    <name type="scientific">Geodia barretti</name>
    <name type="common">Barrett's horny sponge</name>
    <dbReference type="NCBI Taxonomy" id="519541"/>
    <lineage>
        <taxon>Eukaryota</taxon>
        <taxon>Metazoa</taxon>
        <taxon>Porifera</taxon>
        <taxon>Demospongiae</taxon>
        <taxon>Heteroscleromorpha</taxon>
        <taxon>Tetractinellida</taxon>
        <taxon>Astrophorina</taxon>
        <taxon>Geodiidae</taxon>
        <taxon>Geodia</taxon>
    </lineage>
</organism>
<dbReference type="InterPro" id="IPR046346">
    <property type="entry name" value="Aminoacid_DH-like_N_sf"/>
</dbReference>
<dbReference type="InterPro" id="IPR036291">
    <property type="entry name" value="NAD(P)-bd_dom_sf"/>
</dbReference>
<dbReference type="SMART" id="SM00839">
    <property type="entry name" value="ELFV_dehydrog"/>
    <property type="match status" value="1"/>
</dbReference>
<dbReference type="Pfam" id="PF02812">
    <property type="entry name" value="ELFV_dehydrog_N"/>
    <property type="match status" value="1"/>
</dbReference>
<evidence type="ECO:0000313" key="6">
    <source>
        <dbReference type="Proteomes" id="UP001174909"/>
    </source>
</evidence>
<dbReference type="CDD" id="cd01075">
    <property type="entry name" value="NAD_bind_Leu_Phe_Val_DH"/>
    <property type="match status" value="1"/>
</dbReference>
<feature type="domain" description="Glutamate/phenylalanine/leucine/valine/L-tryptophan dehydrogenase C-terminal" evidence="4">
    <location>
        <begin position="92"/>
        <end position="296"/>
    </location>
</feature>
<dbReference type="PANTHER" id="PTHR42722">
    <property type="entry name" value="LEUCINE DEHYDROGENASE"/>
    <property type="match status" value="1"/>
</dbReference>
<protein>
    <submittedName>
        <fullName evidence="5">Leucine dehydrogenase</fullName>
    </submittedName>
</protein>
<proteinExistence type="inferred from homology"/>
<dbReference type="Gene3D" id="3.40.50.10860">
    <property type="entry name" value="Leucine Dehydrogenase, chain A, domain 1"/>
    <property type="match status" value="1"/>
</dbReference>
<dbReference type="PANTHER" id="PTHR42722:SF1">
    <property type="entry name" value="VALINE DEHYDROGENASE"/>
    <property type="match status" value="1"/>
</dbReference>
<evidence type="ECO:0000256" key="3">
    <source>
        <dbReference type="ARBA" id="ARBA00023027"/>
    </source>
</evidence>
<keyword evidence="3" id="KW-0520">NAD</keyword>
<sequence>MNRYGHEQLVMFSDPASGLKGMVAIHDTTLGPSCGGLRIWPYASEKEAVTDALRLSRAMTYKSAAAELPLGGGKAVIIADSRTQKTEALLQRLMEWLGVYMGMKACAKVVWGTDSLRGKKVAMQGFGKVSTHTAHHLMKEDSEIIVTDVNGDALNAAKGMGLKVLKPDEIYDVECDIFSPCALGGVINKNTIPRIKARVVAGGANNQLLTEDDGEELHRRGILYAPDYLINAGGVINASTEIGADYNPELAREKTERIYEIMGRIAKESKEREMSTARMADRLAEERLASVRAIKPIYRGR</sequence>
<evidence type="ECO:0000313" key="5">
    <source>
        <dbReference type="EMBL" id="CAI8032714.1"/>
    </source>
</evidence>
<evidence type="ECO:0000256" key="1">
    <source>
        <dbReference type="ARBA" id="ARBA00006382"/>
    </source>
</evidence>
<keyword evidence="2" id="KW-0560">Oxidoreductase</keyword>
<dbReference type="GO" id="GO:0016639">
    <property type="term" value="F:oxidoreductase activity, acting on the CH-NH2 group of donors, NAD or NADP as acceptor"/>
    <property type="evidence" value="ECO:0007669"/>
    <property type="project" value="InterPro"/>
</dbReference>
<dbReference type="EMBL" id="CASHTH010002619">
    <property type="protein sequence ID" value="CAI8032714.1"/>
    <property type="molecule type" value="Genomic_DNA"/>
</dbReference>
<gene>
    <name evidence="5" type="ORF">GBAR_LOCUS18472</name>
</gene>
<dbReference type="Gene3D" id="3.40.50.720">
    <property type="entry name" value="NAD(P)-binding Rossmann-like Domain"/>
    <property type="match status" value="1"/>
</dbReference>